<reference evidence="2 3" key="1">
    <citation type="submission" date="2017-11" db="EMBL/GenBank/DDBJ databases">
        <title>De novo assembly and phasing of dikaryotic genomes from two isolates of Puccinia coronata f. sp. avenae, the causal agent of oat crown rust.</title>
        <authorList>
            <person name="Miller M.E."/>
            <person name="Zhang Y."/>
            <person name="Omidvar V."/>
            <person name="Sperschneider J."/>
            <person name="Schwessinger B."/>
            <person name="Raley C."/>
            <person name="Palmer J.M."/>
            <person name="Garnica D."/>
            <person name="Upadhyaya N."/>
            <person name="Rathjen J."/>
            <person name="Taylor J.M."/>
            <person name="Park R.F."/>
            <person name="Dodds P.N."/>
            <person name="Hirsch C.D."/>
            <person name="Kianian S.F."/>
            <person name="Figueroa M."/>
        </authorList>
    </citation>
    <scope>NUCLEOTIDE SEQUENCE [LARGE SCALE GENOMIC DNA]</scope>
    <source>
        <strain evidence="2">12NC29</strain>
    </source>
</reference>
<feature type="compositionally biased region" description="Basic residues" evidence="1">
    <location>
        <begin position="66"/>
        <end position="84"/>
    </location>
</feature>
<feature type="region of interest" description="Disordered" evidence="1">
    <location>
        <begin position="62"/>
        <end position="84"/>
    </location>
</feature>
<dbReference type="EMBL" id="PGCJ01000024">
    <property type="protein sequence ID" value="PLW56110.1"/>
    <property type="molecule type" value="Genomic_DNA"/>
</dbReference>
<comment type="caution">
    <text evidence="2">The sequence shown here is derived from an EMBL/GenBank/DDBJ whole genome shotgun (WGS) entry which is preliminary data.</text>
</comment>
<keyword evidence="3" id="KW-1185">Reference proteome</keyword>
<gene>
    <name evidence="2" type="ORF">PCANC_04659</name>
</gene>
<name>A0A2N5W1N9_9BASI</name>
<evidence type="ECO:0000313" key="3">
    <source>
        <dbReference type="Proteomes" id="UP000235388"/>
    </source>
</evidence>
<proteinExistence type="predicted"/>
<organism evidence="2 3">
    <name type="scientific">Puccinia coronata f. sp. avenae</name>
    <dbReference type="NCBI Taxonomy" id="200324"/>
    <lineage>
        <taxon>Eukaryota</taxon>
        <taxon>Fungi</taxon>
        <taxon>Dikarya</taxon>
        <taxon>Basidiomycota</taxon>
        <taxon>Pucciniomycotina</taxon>
        <taxon>Pucciniomycetes</taxon>
        <taxon>Pucciniales</taxon>
        <taxon>Pucciniaceae</taxon>
        <taxon>Puccinia</taxon>
    </lineage>
</organism>
<protein>
    <submittedName>
        <fullName evidence="2">Uncharacterized protein</fullName>
    </submittedName>
</protein>
<evidence type="ECO:0000313" key="2">
    <source>
        <dbReference type="EMBL" id="PLW56110.1"/>
    </source>
</evidence>
<sequence length="84" mass="9042">MGGLHLASKSWPGKQLEGAVTGRTCPTTIVRISPWSAEVVLADSTRRINSPALFPITVEHFCPKTSSHHSSGKKTKGSPRHVPQ</sequence>
<dbReference type="Proteomes" id="UP000235388">
    <property type="component" value="Unassembled WGS sequence"/>
</dbReference>
<accession>A0A2N5W1N9</accession>
<dbReference type="AlphaFoldDB" id="A0A2N5W1N9"/>
<evidence type="ECO:0000256" key="1">
    <source>
        <dbReference type="SAM" id="MobiDB-lite"/>
    </source>
</evidence>